<dbReference type="PANTHER" id="PTHR43133">
    <property type="entry name" value="RNA POLYMERASE ECF-TYPE SIGMA FACTO"/>
    <property type="match status" value="1"/>
</dbReference>
<evidence type="ECO:0000256" key="4">
    <source>
        <dbReference type="ARBA" id="ARBA00023125"/>
    </source>
</evidence>
<comment type="similarity">
    <text evidence="1">Belongs to the sigma-70 factor family. ECF subfamily.</text>
</comment>
<keyword evidence="5" id="KW-0804">Transcription</keyword>
<feature type="domain" description="RNA polymerase sigma-70 region 2" evidence="7">
    <location>
        <begin position="75"/>
        <end position="144"/>
    </location>
</feature>
<protein>
    <submittedName>
        <fullName evidence="9">Sigma-70 family RNA polymerase sigma factor</fullName>
    </submittedName>
</protein>
<comment type="caution">
    <text evidence="9">The sequence shown here is derived from an EMBL/GenBank/DDBJ whole genome shotgun (WGS) entry which is preliminary data.</text>
</comment>
<keyword evidence="2" id="KW-0805">Transcription regulation</keyword>
<evidence type="ECO:0000313" key="10">
    <source>
        <dbReference type="Proteomes" id="UP000638560"/>
    </source>
</evidence>
<feature type="domain" description="RNA polymerase sigma-70 region 4" evidence="8">
    <location>
        <begin position="176"/>
        <end position="224"/>
    </location>
</feature>
<dbReference type="SUPFAM" id="SSF88659">
    <property type="entry name" value="Sigma3 and sigma4 domains of RNA polymerase sigma factors"/>
    <property type="match status" value="1"/>
</dbReference>
<dbReference type="Pfam" id="PF04542">
    <property type="entry name" value="Sigma70_r2"/>
    <property type="match status" value="1"/>
</dbReference>
<evidence type="ECO:0000313" key="9">
    <source>
        <dbReference type="EMBL" id="MBF9128343.1"/>
    </source>
</evidence>
<dbReference type="InterPro" id="IPR013325">
    <property type="entry name" value="RNA_pol_sigma_r2"/>
</dbReference>
<dbReference type="PANTHER" id="PTHR43133:SF52">
    <property type="entry name" value="ECF RNA POLYMERASE SIGMA FACTOR SIGL"/>
    <property type="match status" value="1"/>
</dbReference>
<evidence type="ECO:0000256" key="6">
    <source>
        <dbReference type="SAM" id="MobiDB-lite"/>
    </source>
</evidence>
<dbReference type="CDD" id="cd06171">
    <property type="entry name" value="Sigma70_r4"/>
    <property type="match status" value="1"/>
</dbReference>
<evidence type="ECO:0000256" key="1">
    <source>
        <dbReference type="ARBA" id="ARBA00010641"/>
    </source>
</evidence>
<evidence type="ECO:0000256" key="2">
    <source>
        <dbReference type="ARBA" id="ARBA00023015"/>
    </source>
</evidence>
<dbReference type="Pfam" id="PF04545">
    <property type="entry name" value="Sigma70_r4"/>
    <property type="match status" value="1"/>
</dbReference>
<gene>
    <name evidence="9" type="ORF">I0C86_04955</name>
</gene>
<dbReference type="Gene3D" id="1.10.1740.10">
    <property type="match status" value="1"/>
</dbReference>
<evidence type="ECO:0000256" key="5">
    <source>
        <dbReference type="ARBA" id="ARBA00023163"/>
    </source>
</evidence>
<sequence>MQAVAGGWYGGQVMPGRMCATSQRRSNRYRKSLDGRPADRNDGPVTPRSAAGRHHAEPAETRAETRHSDELVQLLYQEHAKPLLMFVLRLTGGDRQRAEDVVQETLLRAWRNAHRLGTQGQSSLRPWLVTVARRIVIDDHRSEQARPAETYDRDLEGFSESDDTERVLRMMTITDALRTLSQPHREVLVATYFQGRTVPEAAEELGLPLGTAKSRVYYALRALRTALRERGVTE</sequence>
<feature type="compositionally biased region" description="Basic and acidic residues" evidence="6">
    <location>
        <begin position="54"/>
        <end position="66"/>
    </location>
</feature>
<dbReference type="InterPro" id="IPR007627">
    <property type="entry name" value="RNA_pol_sigma70_r2"/>
</dbReference>
<dbReference type="NCBIfam" id="TIGR02937">
    <property type="entry name" value="sigma70-ECF"/>
    <property type="match status" value="1"/>
</dbReference>
<proteinExistence type="inferred from homology"/>
<name>A0ABS0GQ67_9ACTN</name>
<feature type="compositionally biased region" description="Basic and acidic residues" evidence="6">
    <location>
        <begin position="31"/>
        <end position="42"/>
    </location>
</feature>
<dbReference type="InterPro" id="IPR013324">
    <property type="entry name" value="RNA_pol_sigma_r3/r4-like"/>
</dbReference>
<dbReference type="InterPro" id="IPR036388">
    <property type="entry name" value="WH-like_DNA-bd_sf"/>
</dbReference>
<dbReference type="RefSeq" id="WP_196200000.1">
    <property type="nucleotide sequence ID" value="NZ_JADPUN010000074.1"/>
</dbReference>
<accession>A0ABS0GQ67</accession>
<dbReference type="Gene3D" id="1.10.10.10">
    <property type="entry name" value="Winged helix-like DNA-binding domain superfamily/Winged helix DNA-binding domain"/>
    <property type="match status" value="1"/>
</dbReference>
<keyword evidence="4" id="KW-0238">DNA-binding</keyword>
<dbReference type="EMBL" id="JADPUN010000074">
    <property type="protein sequence ID" value="MBF9128343.1"/>
    <property type="molecule type" value="Genomic_DNA"/>
</dbReference>
<keyword evidence="10" id="KW-1185">Reference proteome</keyword>
<dbReference type="InterPro" id="IPR007630">
    <property type="entry name" value="RNA_pol_sigma70_r4"/>
</dbReference>
<evidence type="ECO:0000259" key="7">
    <source>
        <dbReference type="Pfam" id="PF04542"/>
    </source>
</evidence>
<dbReference type="Proteomes" id="UP000638560">
    <property type="component" value="Unassembled WGS sequence"/>
</dbReference>
<feature type="region of interest" description="Disordered" evidence="6">
    <location>
        <begin position="20"/>
        <end position="66"/>
    </location>
</feature>
<dbReference type="NCBIfam" id="NF007227">
    <property type="entry name" value="PRK09645.1"/>
    <property type="match status" value="1"/>
</dbReference>
<keyword evidence="3" id="KW-0731">Sigma factor</keyword>
<organism evidence="9 10">
    <name type="scientific">Plantactinospora alkalitolerans</name>
    <dbReference type="NCBI Taxonomy" id="2789879"/>
    <lineage>
        <taxon>Bacteria</taxon>
        <taxon>Bacillati</taxon>
        <taxon>Actinomycetota</taxon>
        <taxon>Actinomycetes</taxon>
        <taxon>Micromonosporales</taxon>
        <taxon>Micromonosporaceae</taxon>
        <taxon>Plantactinospora</taxon>
    </lineage>
</organism>
<evidence type="ECO:0000259" key="8">
    <source>
        <dbReference type="Pfam" id="PF04545"/>
    </source>
</evidence>
<dbReference type="SUPFAM" id="SSF88946">
    <property type="entry name" value="Sigma2 domain of RNA polymerase sigma factors"/>
    <property type="match status" value="1"/>
</dbReference>
<dbReference type="InterPro" id="IPR014284">
    <property type="entry name" value="RNA_pol_sigma-70_dom"/>
</dbReference>
<dbReference type="InterPro" id="IPR039425">
    <property type="entry name" value="RNA_pol_sigma-70-like"/>
</dbReference>
<evidence type="ECO:0000256" key="3">
    <source>
        <dbReference type="ARBA" id="ARBA00023082"/>
    </source>
</evidence>
<reference evidence="9 10" key="1">
    <citation type="submission" date="2020-11" db="EMBL/GenBank/DDBJ databases">
        <title>A novel isolate from a Black sea contaminated sediment with potential to produce alkanes: Plantactinospora alkalitolerans sp. nov.</title>
        <authorList>
            <person name="Carro L."/>
            <person name="Veyisoglu A."/>
            <person name="Guven K."/>
            <person name="Schumann P."/>
            <person name="Klenk H.-P."/>
            <person name="Sahin N."/>
        </authorList>
    </citation>
    <scope>NUCLEOTIDE SEQUENCE [LARGE SCALE GENOMIC DNA]</scope>
    <source>
        <strain evidence="9 10">S1510</strain>
    </source>
</reference>